<dbReference type="AlphaFoldDB" id="A0A9J6ZJH9"/>
<sequence length="125" mass="14417">MKLKKSIVLLFLLSIILVGCASKDNRIVYKGESENWLGSYTISQSPNNEYFNVEWQFIYIGKSKPKDSLMTYEITSKHVNIKDDVNLLGDRIRNSSSTYSYDENELIHVLINIDGKDESLILQHK</sequence>
<reference evidence="1" key="1">
    <citation type="submission" date="2022-05" db="EMBL/GenBank/DDBJ databases">
        <title>Novel bacterial taxa in a minimal lignocellulolytic consortium and its capacity to transform plastics disclosed by genome-resolved metagenomics.</title>
        <authorList>
            <person name="Rodriguez C.A.D."/>
            <person name="Diaz-Garcia L."/>
            <person name="Herrera K."/>
            <person name="Tarazona N.A."/>
            <person name="Sproer C."/>
            <person name="Overmann J."/>
            <person name="Jimenez D.J."/>
        </authorList>
    </citation>
    <scope>NUCLEOTIDE SEQUENCE</scope>
    <source>
        <strain evidence="1">MAG5</strain>
    </source>
</reference>
<evidence type="ECO:0008006" key="3">
    <source>
        <dbReference type="Google" id="ProtNLM"/>
    </source>
</evidence>
<dbReference type="KEGG" id="plig:NAG76_08715"/>
<gene>
    <name evidence="1" type="ORF">NAG76_08715</name>
</gene>
<evidence type="ECO:0000313" key="1">
    <source>
        <dbReference type="EMBL" id="URN96278.1"/>
    </source>
</evidence>
<dbReference type="PROSITE" id="PS51257">
    <property type="entry name" value="PROKAR_LIPOPROTEIN"/>
    <property type="match status" value="1"/>
</dbReference>
<accession>A0A9J6ZJH9</accession>
<proteinExistence type="predicted"/>
<protein>
    <recommendedName>
        <fullName evidence="3">Lipoprotein</fullName>
    </recommendedName>
</protein>
<name>A0A9J6ZJH9_9BACL</name>
<organism evidence="1 2">
    <name type="scientific">Candidatus Pristimantibacillus lignocellulolyticus</name>
    <dbReference type="NCBI Taxonomy" id="2994561"/>
    <lineage>
        <taxon>Bacteria</taxon>
        <taxon>Bacillati</taxon>
        <taxon>Bacillota</taxon>
        <taxon>Bacilli</taxon>
        <taxon>Bacillales</taxon>
        <taxon>Paenibacillaceae</taxon>
        <taxon>Candidatus Pristimantibacillus</taxon>
    </lineage>
</organism>
<dbReference type="EMBL" id="CP097899">
    <property type="protein sequence ID" value="URN96278.1"/>
    <property type="molecule type" value="Genomic_DNA"/>
</dbReference>
<dbReference type="Proteomes" id="UP001056756">
    <property type="component" value="Chromosome"/>
</dbReference>
<evidence type="ECO:0000313" key="2">
    <source>
        <dbReference type="Proteomes" id="UP001056756"/>
    </source>
</evidence>